<feature type="compositionally biased region" description="Low complexity" evidence="8">
    <location>
        <begin position="87"/>
        <end position="140"/>
    </location>
</feature>
<evidence type="ECO:0000256" key="7">
    <source>
        <dbReference type="ARBA" id="ARBA00045806"/>
    </source>
</evidence>
<dbReference type="PANTHER" id="PTHR44826">
    <property type="entry name" value="SPORE COAT PROTEIN SP85"/>
    <property type="match status" value="1"/>
</dbReference>
<dbReference type="PANTHER" id="PTHR44826:SF3">
    <property type="entry name" value="SPORE COAT PROTEIN SP85"/>
    <property type="match status" value="1"/>
</dbReference>
<protein>
    <recommendedName>
        <fullName evidence="2">Circumsporozoite protein</fullName>
    </recommendedName>
</protein>
<proteinExistence type="inferred from homology"/>
<keyword evidence="10" id="KW-1185">Reference proteome</keyword>
<evidence type="ECO:0000256" key="6">
    <source>
        <dbReference type="ARBA" id="ARBA00033726"/>
    </source>
</evidence>
<keyword evidence="3" id="KW-0748">Sporozoite</keyword>
<accession>K0SX96</accession>
<dbReference type="InterPro" id="IPR006970">
    <property type="entry name" value="PT"/>
</dbReference>
<feature type="region of interest" description="Disordered" evidence="8">
    <location>
        <begin position="1"/>
        <end position="156"/>
    </location>
</feature>
<evidence type="ECO:0000256" key="4">
    <source>
        <dbReference type="ARBA" id="ARBA00022729"/>
    </source>
</evidence>
<comment type="function">
    <text evidence="6">In the vertebrate host, binds to highly sulfated heparan sulfate proteoglycans (HSPGs) on the surface of host hepatocytes and is required for sporozoite invasion of the host hepatocytes.</text>
</comment>
<evidence type="ECO:0000256" key="8">
    <source>
        <dbReference type="SAM" id="MobiDB-lite"/>
    </source>
</evidence>
<evidence type="ECO:0000313" key="10">
    <source>
        <dbReference type="Proteomes" id="UP000266841"/>
    </source>
</evidence>
<reference evidence="9 10" key="1">
    <citation type="journal article" date="2012" name="Genome Biol.">
        <title>Genome and low-iron response of an oceanic diatom adapted to chronic iron limitation.</title>
        <authorList>
            <person name="Lommer M."/>
            <person name="Specht M."/>
            <person name="Roy A.S."/>
            <person name="Kraemer L."/>
            <person name="Andreson R."/>
            <person name="Gutowska M.A."/>
            <person name="Wolf J."/>
            <person name="Bergner S.V."/>
            <person name="Schilhabel M.B."/>
            <person name="Klostermeier U.C."/>
            <person name="Beiko R.G."/>
            <person name="Rosenstiel P."/>
            <person name="Hippler M."/>
            <person name="Laroche J."/>
        </authorList>
    </citation>
    <scope>NUCLEOTIDE SEQUENCE [LARGE SCALE GENOMIC DNA]</scope>
    <source>
        <strain evidence="9 10">CCMP1005</strain>
    </source>
</reference>
<evidence type="ECO:0000313" key="9">
    <source>
        <dbReference type="EMBL" id="EJK69569.1"/>
    </source>
</evidence>
<dbReference type="Pfam" id="PF04886">
    <property type="entry name" value="PT"/>
    <property type="match status" value="1"/>
</dbReference>
<gene>
    <name evidence="9" type="ORF">THAOC_09158</name>
</gene>
<feature type="compositionally biased region" description="Polar residues" evidence="8">
    <location>
        <begin position="141"/>
        <end position="156"/>
    </location>
</feature>
<keyword evidence="5" id="KW-0677">Repeat</keyword>
<dbReference type="OrthoDB" id="49436at2759"/>
<name>K0SX96_THAOC</name>
<evidence type="ECO:0000256" key="5">
    <source>
        <dbReference type="ARBA" id="ARBA00022737"/>
    </source>
</evidence>
<dbReference type="AlphaFoldDB" id="K0SX96"/>
<sequence length="292" mass="31232">MKLLKILQPSEHPSVSIWPTSQPSSAPSDEPSSQPSAVPSTQPSSLPSEGPSSQPSVIPSAQPSSEPSRQPSAEPSKQPSEIPSTQPSKSPSAEPSISGSPSSQPSSIPSMLPSISTSPSSQPSSIPSTQPSSQPSATPSVIPSSQPSDGPSAYPSQGCGNIQNDCGWGILNPWTCRCDCPAGICLDDNLQCYIPCQETIDRNPFAGCLPGWDCPWFPDQENGFCKSKEHQPNEFEIYRTTKECCDEHFGGSADCMTKSDHRPFQPLEAVNWWGTDVGNSAKWFPDLFNKKN</sequence>
<dbReference type="InterPro" id="IPR051860">
    <property type="entry name" value="Plasmodium_CSP_Invasion"/>
</dbReference>
<evidence type="ECO:0000256" key="1">
    <source>
        <dbReference type="ARBA" id="ARBA00006241"/>
    </source>
</evidence>
<dbReference type="EMBL" id="AGNL01009880">
    <property type="protein sequence ID" value="EJK69569.1"/>
    <property type="molecule type" value="Genomic_DNA"/>
</dbReference>
<dbReference type="Proteomes" id="UP000266841">
    <property type="component" value="Unassembled WGS sequence"/>
</dbReference>
<comment type="function">
    <text evidence="7">Essential sporozoite protein. In the mosquito vector, required for sporozoite development in the oocyst, migration through the vector hemolymph and entry into the vector salivary glands. In the vertebrate host, required for sporozoite migration through the host dermis and infection of host hepatocytes. Binds to highly sulfated heparan sulfate proteoglycans (HSPGs) on the surface of host hepatocytes.</text>
</comment>
<evidence type="ECO:0000256" key="3">
    <source>
        <dbReference type="ARBA" id="ARBA00022522"/>
    </source>
</evidence>
<feature type="compositionally biased region" description="Polar residues" evidence="8">
    <location>
        <begin position="11"/>
        <end position="86"/>
    </location>
</feature>
<keyword evidence="4" id="KW-0732">Signal</keyword>
<comment type="caution">
    <text evidence="9">The sequence shown here is derived from an EMBL/GenBank/DDBJ whole genome shotgun (WGS) entry which is preliminary data.</text>
</comment>
<evidence type="ECO:0000256" key="2">
    <source>
        <dbReference type="ARBA" id="ARBA00021911"/>
    </source>
</evidence>
<comment type="similarity">
    <text evidence="1">Belongs to the plasmodium circumsporozoite protein family.</text>
</comment>
<dbReference type="eggNOG" id="ENOG502SEMG">
    <property type="taxonomic scope" value="Eukaryota"/>
</dbReference>
<feature type="non-terminal residue" evidence="9">
    <location>
        <position position="292"/>
    </location>
</feature>
<organism evidence="9 10">
    <name type="scientific">Thalassiosira oceanica</name>
    <name type="common">Marine diatom</name>
    <dbReference type="NCBI Taxonomy" id="159749"/>
    <lineage>
        <taxon>Eukaryota</taxon>
        <taxon>Sar</taxon>
        <taxon>Stramenopiles</taxon>
        <taxon>Ochrophyta</taxon>
        <taxon>Bacillariophyta</taxon>
        <taxon>Coscinodiscophyceae</taxon>
        <taxon>Thalassiosirophycidae</taxon>
        <taxon>Thalassiosirales</taxon>
        <taxon>Thalassiosiraceae</taxon>
        <taxon>Thalassiosira</taxon>
    </lineage>
</organism>